<gene>
    <name evidence="3" type="ORF">DKG75_14315</name>
</gene>
<protein>
    <submittedName>
        <fullName evidence="3">DUF2892 domain-containing protein</fullName>
    </submittedName>
</protein>
<dbReference type="Proteomes" id="UP000246077">
    <property type="component" value="Unassembled WGS sequence"/>
</dbReference>
<dbReference type="RefSeq" id="WP_109921815.1">
    <property type="nucleotide sequence ID" value="NZ_QGLF01000004.1"/>
</dbReference>
<feature type="transmembrane region" description="Helical" evidence="1">
    <location>
        <begin position="33"/>
        <end position="56"/>
    </location>
</feature>
<evidence type="ECO:0000259" key="2">
    <source>
        <dbReference type="Pfam" id="PF11127"/>
    </source>
</evidence>
<reference evidence="4" key="1">
    <citation type="submission" date="2018-05" db="EMBL/GenBank/DDBJ databases">
        <title>Zavarzinia sp. HR-AS.</title>
        <authorList>
            <person name="Lee Y."/>
            <person name="Jeon C.O."/>
        </authorList>
    </citation>
    <scope>NUCLEOTIDE SEQUENCE [LARGE SCALE GENOMIC DNA]</scope>
    <source>
        <strain evidence="4">DSM 1231</strain>
    </source>
</reference>
<keyword evidence="4" id="KW-1185">Reference proteome</keyword>
<evidence type="ECO:0000313" key="4">
    <source>
        <dbReference type="Proteomes" id="UP000246077"/>
    </source>
</evidence>
<dbReference type="InterPro" id="IPR021309">
    <property type="entry name" value="YgaP-like_TM"/>
</dbReference>
<evidence type="ECO:0000313" key="3">
    <source>
        <dbReference type="EMBL" id="PWR19641.1"/>
    </source>
</evidence>
<dbReference type="OrthoDB" id="9804804at2"/>
<dbReference type="Pfam" id="PF11127">
    <property type="entry name" value="YgaP-like_TM"/>
    <property type="match status" value="1"/>
</dbReference>
<accession>A0A317DZ10</accession>
<dbReference type="EMBL" id="QGLF01000004">
    <property type="protein sequence ID" value="PWR19641.1"/>
    <property type="molecule type" value="Genomic_DNA"/>
</dbReference>
<keyword evidence="1" id="KW-0812">Transmembrane</keyword>
<sequence length="66" mass="7206">MDRNIGALDRAFRIVAGLALLSLLFVLDGGGRWFGLIGLVPLLTAGLSWCPLYTLFGIRTCKVARR</sequence>
<name>A0A317DZ10_9PROT</name>
<organism evidence="3 4">
    <name type="scientific">Zavarzinia compransoris</name>
    <dbReference type="NCBI Taxonomy" id="1264899"/>
    <lineage>
        <taxon>Bacteria</taxon>
        <taxon>Pseudomonadati</taxon>
        <taxon>Pseudomonadota</taxon>
        <taxon>Alphaproteobacteria</taxon>
        <taxon>Rhodospirillales</taxon>
        <taxon>Zavarziniaceae</taxon>
        <taxon>Zavarzinia</taxon>
    </lineage>
</organism>
<keyword evidence="1" id="KW-1133">Transmembrane helix</keyword>
<keyword evidence="1" id="KW-0472">Membrane</keyword>
<evidence type="ECO:0000256" key="1">
    <source>
        <dbReference type="SAM" id="Phobius"/>
    </source>
</evidence>
<proteinExistence type="predicted"/>
<feature type="transmembrane region" description="Helical" evidence="1">
    <location>
        <begin position="12"/>
        <end position="27"/>
    </location>
</feature>
<dbReference type="AlphaFoldDB" id="A0A317DZ10"/>
<feature type="domain" description="Inner membrane protein YgaP-like transmembrane" evidence="2">
    <location>
        <begin position="1"/>
        <end position="62"/>
    </location>
</feature>
<comment type="caution">
    <text evidence="3">The sequence shown here is derived from an EMBL/GenBank/DDBJ whole genome shotgun (WGS) entry which is preliminary data.</text>
</comment>